<dbReference type="AlphaFoldDB" id="A0AAD7PN02"/>
<proteinExistence type="predicted"/>
<comment type="caution">
    <text evidence="1">The sequence shown here is derived from an EMBL/GenBank/DDBJ whole genome shotgun (WGS) entry which is preliminary data.</text>
</comment>
<accession>A0AAD7PN02</accession>
<protein>
    <submittedName>
        <fullName evidence="1">Uncharacterized protein</fullName>
    </submittedName>
</protein>
<evidence type="ECO:0000313" key="2">
    <source>
        <dbReference type="Proteomes" id="UP001163823"/>
    </source>
</evidence>
<name>A0AAD7PN02_QUISA</name>
<keyword evidence="2" id="KW-1185">Reference proteome</keyword>
<dbReference type="Proteomes" id="UP001163823">
    <property type="component" value="Chromosome 7"/>
</dbReference>
<reference evidence="1" key="1">
    <citation type="journal article" date="2023" name="Science">
        <title>Elucidation of the pathway for biosynthesis of saponin adjuvants from the soapbark tree.</title>
        <authorList>
            <person name="Reed J."/>
            <person name="Orme A."/>
            <person name="El-Demerdash A."/>
            <person name="Owen C."/>
            <person name="Martin L.B.B."/>
            <person name="Misra R.C."/>
            <person name="Kikuchi S."/>
            <person name="Rejzek M."/>
            <person name="Martin A.C."/>
            <person name="Harkess A."/>
            <person name="Leebens-Mack J."/>
            <person name="Louveau T."/>
            <person name="Stephenson M.J."/>
            <person name="Osbourn A."/>
        </authorList>
    </citation>
    <scope>NUCLEOTIDE SEQUENCE</scope>
    <source>
        <strain evidence="1">S10</strain>
    </source>
</reference>
<dbReference type="KEGG" id="qsa:O6P43_017102"/>
<sequence length="87" mass="9974">MSKGKNCLLSFSLNREGVSLSRWVYDPLGYGHNSNREVKVFFLPLRTKLVLVVNLGCGYELNELEDVNDETRDCYDMLLVGVEFVRV</sequence>
<organism evidence="1 2">
    <name type="scientific">Quillaja saponaria</name>
    <name type="common">Soap bark tree</name>
    <dbReference type="NCBI Taxonomy" id="32244"/>
    <lineage>
        <taxon>Eukaryota</taxon>
        <taxon>Viridiplantae</taxon>
        <taxon>Streptophyta</taxon>
        <taxon>Embryophyta</taxon>
        <taxon>Tracheophyta</taxon>
        <taxon>Spermatophyta</taxon>
        <taxon>Magnoliopsida</taxon>
        <taxon>eudicotyledons</taxon>
        <taxon>Gunneridae</taxon>
        <taxon>Pentapetalae</taxon>
        <taxon>rosids</taxon>
        <taxon>fabids</taxon>
        <taxon>Fabales</taxon>
        <taxon>Quillajaceae</taxon>
        <taxon>Quillaja</taxon>
    </lineage>
</organism>
<dbReference type="EMBL" id="JARAOO010000007">
    <property type="protein sequence ID" value="KAJ7961796.1"/>
    <property type="molecule type" value="Genomic_DNA"/>
</dbReference>
<gene>
    <name evidence="1" type="ORF">O6P43_017102</name>
</gene>
<evidence type="ECO:0000313" key="1">
    <source>
        <dbReference type="EMBL" id="KAJ7961796.1"/>
    </source>
</evidence>